<organism evidence="3 4">
    <name type="scientific">Ceratocystis fimbriata f. sp. platani</name>
    <dbReference type="NCBI Taxonomy" id="88771"/>
    <lineage>
        <taxon>Eukaryota</taxon>
        <taxon>Fungi</taxon>
        <taxon>Dikarya</taxon>
        <taxon>Ascomycota</taxon>
        <taxon>Pezizomycotina</taxon>
        <taxon>Sordariomycetes</taxon>
        <taxon>Hypocreomycetidae</taxon>
        <taxon>Microascales</taxon>
        <taxon>Ceratocystidaceae</taxon>
        <taxon>Ceratocystis</taxon>
    </lineage>
</organism>
<dbReference type="Pfam" id="PF20150">
    <property type="entry name" value="2EXR"/>
    <property type="match status" value="1"/>
</dbReference>
<keyword evidence="4" id="KW-1185">Reference proteome</keyword>
<comment type="caution">
    <text evidence="3">The sequence shown here is derived from an EMBL/GenBank/DDBJ whole genome shotgun (WGS) entry which is preliminary data.</text>
</comment>
<proteinExistence type="predicted"/>
<dbReference type="InterPro" id="IPR045518">
    <property type="entry name" value="2EXR"/>
</dbReference>
<feature type="compositionally biased region" description="Acidic residues" evidence="1">
    <location>
        <begin position="603"/>
        <end position="614"/>
    </location>
</feature>
<evidence type="ECO:0000256" key="1">
    <source>
        <dbReference type="SAM" id="MobiDB-lite"/>
    </source>
</evidence>
<feature type="compositionally biased region" description="Acidic residues" evidence="1">
    <location>
        <begin position="507"/>
        <end position="525"/>
    </location>
</feature>
<evidence type="ECO:0000259" key="2">
    <source>
        <dbReference type="Pfam" id="PF20150"/>
    </source>
</evidence>
<gene>
    <name evidence="3" type="ORF">CFO_g4435</name>
</gene>
<protein>
    <recommendedName>
        <fullName evidence="2">2EXR domain-containing protein</fullName>
    </recommendedName>
</protein>
<accession>A0A0F8B122</accession>
<dbReference type="EMBL" id="LBBL01000265">
    <property type="protein sequence ID" value="KKF93230.1"/>
    <property type="molecule type" value="Genomic_DNA"/>
</dbReference>
<sequence length="690" mass="78643">MGKKRQNRQVVVDDEDEDQTLQRMISNDQLELESGDEMRIDSTQDDSHEEEDDSHEEEDESDEEEEEDDESDEEEDEEDEKDEGVYQRKRKHRRKHTVARFFDVSASEEDSQANSNEDSDMEFGEDLDPNENNVAGKPSMFKNFDMSYNWGYEDGENPWELIEIRRNGAPKPKIGRLRRKHAALAVPMQKLRITWTGNRRLRDQSFARFQDLPVELRLYIWELAFEEISGDPRVLPFVYISADKIPFVMTPPLPFVTAGLRVFMSISQETRSIGATKFPEKLPMADNAEIRFNPATDVIWIQNVITRSPDHDWRLIKGTTDRIENLAMARQVADPSLLPSHVHWEMLSKIDFWPIVEIEDLAWPPSLYFERLFGDESTRRMDFPMFARYCQQSRTNVALGLAAEIPEEDILQWGDSDLEAEDILLPGNYDHDDHDDHDDDAVVQNVMDLPDVHISNDIEGGMNDTSAQFAAFDEYGNPLTDNEEDFEDEDEYESDFVVEDDEVEFEEYGDDTLLDDDGSDPESDSDMDKTQRKHRREGRAAIGISDDEEMDNRIGGDGEDGSDSDASSSPPVRRRKPQSTGYSGVSGYREAADASKSGSDGGHEEDSDDDDEEPAAIRPHKKRRQVIDESDEQSDEEQDGVTCEGGNNPGGSKGDGSGDEQETTKHQAGKAKGFTRKRQRVVISDDDDDE</sequence>
<dbReference type="Proteomes" id="UP000034841">
    <property type="component" value="Unassembled WGS sequence"/>
</dbReference>
<feature type="domain" description="2EXR" evidence="2">
    <location>
        <begin position="206"/>
        <end position="299"/>
    </location>
</feature>
<evidence type="ECO:0000313" key="4">
    <source>
        <dbReference type="Proteomes" id="UP000034841"/>
    </source>
</evidence>
<feature type="compositionally biased region" description="Basic residues" evidence="1">
    <location>
        <begin position="667"/>
        <end position="680"/>
    </location>
</feature>
<feature type="region of interest" description="Disordered" evidence="1">
    <location>
        <begin position="103"/>
        <end position="138"/>
    </location>
</feature>
<feature type="region of interest" description="Disordered" evidence="1">
    <location>
        <begin position="507"/>
        <end position="690"/>
    </location>
</feature>
<reference evidence="3 4" key="1">
    <citation type="submission" date="2015-04" db="EMBL/GenBank/DDBJ databases">
        <title>Genome sequence of Ceratocystis platani, a major pathogen of plane trees.</title>
        <authorList>
            <person name="Belbahri L."/>
        </authorList>
    </citation>
    <scope>NUCLEOTIDE SEQUENCE [LARGE SCALE GENOMIC DNA]</scope>
    <source>
        <strain evidence="3 4">CFO</strain>
    </source>
</reference>
<feature type="compositionally biased region" description="Acidic residues" evidence="1">
    <location>
        <begin position="106"/>
        <end position="129"/>
    </location>
</feature>
<feature type="compositionally biased region" description="Basic and acidic residues" evidence="1">
    <location>
        <begin position="36"/>
        <end position="46"/>
    </location>
</feature>
<feature type="region of interest" description="Disordered" evidence="1">
    <location>
        <begin position="1"/>
        <end position="90"/>
    </location>
</feature>
<dbReference type="AlphaFoldDB" id="A0A0F8B122"/>
<name>A0A0F8B122_CERFI</name>
<feature type="compositionally biased region" description="Acidic residues" evidence="1">
    <location>
        <begin position="628"/>
        <end position="639"/>
    </location>
</feature>
<feature type="compositionally biased region" description="Acidic residues" evidence="1">
    <location>
        <begin position="47"/>
        <end position="82"/>
    </location>
</feature>
<evidence type="ECO:0000313" key="3">
    <source>
        <dbReference type="EMBL" id="KKF93230.1"/>
    </source>
</evidence>
<dbReference type="OrthoDB" id="3501032at2759"/>